<name>A0A3Q2NU90_FUNHE</name>
<organism evidence="3 4">
    <name type="scientific">Fundulus heteroclitus</name>
    <name type="common">Killifish</name>
    <name type="synonym">Mummichog</name>
    <dbReference type="NCBI Taxonomy" id="8078"/>
    <lineage>
        <taxon>Eukaryota</taxon>
        <taxon>Metazoa</taxon>
        <taxon>Chordata</taxon>
        <taxon>Craniata</taxon>
        <taxon>Vertebrata</taxon>
        <taxon>Euteleostomi</taxon>
        <taxon>Actinopterygii</taxon>
        <taxon>Neopterygii</taxon>
        <taxon>Teleostei</taxon>
        <taxon>Neoteleostei</taxon>
        <taxon>Acanthomorphata</taxon>
        <taxon>Ovalentaria</taxon>
        <taxon>Atherinomorphae</taxon>
        <taxon>Cyprinodontiformes</taxon>
        <taxon>Fundulidae</taxon>
        <taxon>Fundulus</taxon>
    </lineage>
</organism>
<feature type="compositionally biased region" description="Polar residues" evidence="1">
    <location>
        <begin position="60"/>
        <end position="77"/>
    </location>
</feature>
<reference evidence="3" key="1">
    <citation type="submission" date="2025-08" db="UniProtKB">
        <authorList>
            <consortium name="Ensembl"/>
        </authorList>
    </citation>
    <scope>IDENTIFICATION</scope>
</reference>
<dbReference type="AlphaFoldDB" id="A0A3Q2NU90"/>
<dbReference type="PANTHER" id="PTHR46609">
    <property type="entry name" value="EXONUCLEASE, PHAGE-TYPE/RECB, C-TERMINAL DOMAIN-CONTAINING PROTEIN"/>
    <property type="match status" value="1"/>
</dbReference>
<dbReference type="InterPro" id="IPR011604">
    <property type="entry name" value="PDDEXK-like_dom_sf"/>
</dbReference>
<dbReference type="SUPFAM" id="SSF52980">
    <property type="entry name" value="Restriction endonuclease-like"/>
    <property type="match status" value="1"/>
</dbReference>
<dbReference type="GeneTree" id="ENSGT01040000241543"/>
<protein>
    <submittedName>
        <fullName evidence="3">Uncharacterized LOC105924198</fullName>
    </submittedName>
</protein>
<reference evidence="3" key="2">
    <citation type="submission" date="2025-09" db="UniProtKB">
        <authorList>
            <consortium name="Ensembl"/>
        </authorList>
    </citation>
    <scope>IDENTIFICATION</scope>
</reference>
<feature type="domain" description="YqaJ viral recombinase" evidence="2">
    <location>
        <begin position="220"/>
        <end position="346"/>
    </location>
</feature>
<sequence length="446" mass="48137">MSMQNPAATNQRTIIPQVRYHPSIHPFSITSVPCGVARGAGALQPCTGRQSVAEVRYHPSITTAGSQTSAKPTQRSTAGAARHPQARTQPKMLPNNRDSSRNGPAVRPHVVQGLPDNDPDSPGDQALSKPAPRSRTPAGRAPQTRTKPKKALENQDSSRTGPAARPNLDGGQEPERDSGSDEDRAPPTPDLVPLDLRANLNKNLLQQVEILTRGQSTNQDWFAWRKNRITASVAHRIAHSKFVNGRSKAPPASYLAAVTGEGPKVQTRAMSWGINMEAEVVRRYQRLKTAALGRPVSVLECGLFIDSERPWLAASPDGIVTDRRTGQRLLCLEVKCPYKHRNRSVEDACREDPAFCLQLQDEDQRSPDQVTSARSDSSHLSDAVYVSPVLPDTLSSPSVSPASGLCPEDIPHLLHSDPGAAGGHGPAAGRPRRLHHEGDGHCPCGV</sequence>
<keyword evidence="4" id="KW-1185">Reference proteome</keyword>
<feature type="region of interest" description="Disordered" evidence="1">
    <location>
        <begin position="60"/>
        <end position="194"/>
    </location>
</feature>
<evidence type="ECO:0000313" key="4">
    <source>
        <dbReference type="Proteomes" id="UP000265000"/>
    </source>
</evidence>
<dbReference type="PANTHER" id="PTHR46609:SF8">
    <property type="entry name" value="YQAJ VIRAL RECOMBINASE DOMAIN-CONTAINING PROTEIN"/>
    <property type="match status" value="1"/>
</dbReference>
<dbReference type="InterPro" id="IPR011335">
    <property type="entry name" value="Restrct_endonuc-II-like"/>
</dbReference>
<feature type="compositionally biased region" description="Basic and acidic residues" evidence="1">
    <location>
        <begin position="173"/>
        <end position="185"/>
    </location>
</feature>
<evidence type="ECO:0000259" key="2">
    <source>
        <dbReference type="Pfam" id="PF09588"/>
    </source>
</evidence>
<dbReference type="Ensembl" id="ENSFHET00000011513.1">
    <property type="protein sequence ID" value="ENSFHEP00000002879.1"/>
    <property type="gene ID" value="ENSFHEG00000003687.1"/>
</dbReference>
<dbReference type="CDD" id="cd22343">
    <property type="entry name" value="PDDEXK_lambda_exonuclease-like"/>
    <property type="match status" value="1"/>
</dbReference>
<proteinExistence type="predicted"/>
<dbReference type="Gene3D" id="3.90.320.10">
    <property type="match status" value="1"/>
</dbReference>
<dbReference type="InterPro" id="IPR051703">
    <property type="entry name" value="NF-kappa-B_Signaling_Reg"/>
</dbReference>
<evidence type="ECO:0000313" key="3">
    <source>
        <dbReference type="Ensembl" id="ENSFHEP00000002879.1"/>
    </source>
</evidence>
<dbReference type="InterPro" id="IPR019080">
    <property type="entry name" value="YqaJ_viral_recombinase"/>
</dbReference>
<feature type="region of interest" description="Disordered" evidence="1">
    <location>
        <begin position="396"/>
        <end position="446"/>
    </location>
</feature>
<dbReference type="GO" id="GO:0006281">
    <property type="term" value="P:DNA repair"/>
    <property type="evidence" value="ECO:0007669"/>
    <property type="project" value="UniProtKB-ARBA"/>
</dbReference>
<accession>A0A3Q2NU90</accession>
<dbReference type="Proteomes" id="UP000265000">
    <property type="component" value="Unplaced"/>
</dbReference>
<dbReference type="Pfam" id="PF09588">
    <property type="entry name" value="YqaJ"/>
    <property type="match status" value="1"/>
</dbReference>
<evidence type="ECO:0000256" key="1">
    <source>
        <dbReference type="SAM" id="MobiDB-lite"/>
    </source>
</evidence>